<dbReference type="PRINTS" id="PR00035">
    <property type="entry name" value="HTHGNTR"/>
</dbReference>
<evidence type="ECO:0000313" key="6">
    <source>
        <dbReference type="Proteomes" id="UP000216498"/>
    </source>
</evidence>
<protein>
    <recommendedName>
        <fullName evidence="4">HTH gntR-type domain-containing protein</fullName>
    </recommendedName>
</protein>
<evidence type="ECO:0000313" key="5">
    <source>
        <dbReference type="EMBL" id="OZU88021.1"/>
    </source>
</evidence>
<dbReference type="InterPro" id="IPR028978">
    <property type="entry name" value="Chorismate_lyase_/UTRA_dom_sf"/>
</dbReference>
<keyword evidence="3" id="KW-0804">Transcription</keyword>
<dbReference type="SMART" id="SM00866">
    <property type="entry name" value="UTRA"/>
    <property type="match status" value="1"/>
</dbReference>
<dbReference type="PROSITE" id="PS50949">
    <property type="entry name" value="HTH_GNTR"/>
    <property type="match status" value="1"/>
</dbReference>
<dbReference type="Pfam" id="PF00392">
    <property type="entry name" value="GntR"/>
    <property type="match status" value="1"/>
</dbReference>
<dbReference type="SMART" id="SM00345">
    <property type="entry name" value="HTH_GNTR"/>
    <property type="match status" value="1"/>
</dbReference>
<dbReference type="Proteomes" id="UP000216498">
    <property type="component" value="Unassembled WGS sequence"/>
</dbReference>
<dbReference type="CDD" id="cd07377">
    <property type="entry name" value="WHTH_GntR"/>
    <property type="match status" value="1"/>
</dbReference>
<dbReference type="Gene3D" id="3.40.1410.10">
    <property type="entry name" value="Chorismate lyase-like"/>
    <property type="match status" value="1"/>
</dbReference>
<dbReference type="PANTHER" id="PTHR44846:SF1">
    <property type="entry name" value="MANNOSYL-D-GLYCERATE TRANSPORT_METABOLISM SYSTEM REPRESSOR MNGR-RELATED"/>
    <property type="match status" value="1"/>
</dbReference>
<proteinExistence type="predicted"/>
<comment type="caution">
    <text evidence="5">The sequence shown here is derived from an EMBL/GenBank/DDBJ whole genome shotgun (WGS) entry which is preliminary data.</text>
</comment>
<dbReference type="InterPro" id="IPR011663">
    <property type="entry name" value="UTRA"/>
</dbReference>
<dbReference type="PANTHER" id="PTHR44846">
    <property type="entry name" value="MANNOSYL-D-GLYCERATE TRANSPORT/METABOLISM SYSTEM REPRESSOR MNGR-RELATED"/>
    <property type="match status" value="1"/>
</dbReference>
<accession>A0A265N892</accession>
<dbReference type="SUPFAM" id="SSF46785">
    <property type="entry name" value="Winged helix' DNA-binding domain"/>
    <property type="match status" value="1"/>
</dbReference>
<reference evidence="5 6" key="1">
    <citation type="submission" date="2017-08" db="EMBL/GenBank/DDBJ databases">
        <title>Virgibacillus indicus sp. nov. and Virgibacillus profoundi sp. nov, two moderately halophilic bacteria isolated from marine sediment by using the Microfluidic Streak Plate.</title>
        <authorList>
            <person name="Xu B."/>
            <person name="Hu B."/>
            <person name="Wang J."/>
            <person name="Zhu Y."/>
            <person name="Huang L."/>
            <person name="Du W."/>
            <person name="Huang Y."/>
        </authorList>
    </citation>
    <scope>NUCLEOTIDE SEQUENCE [LARGE SCALE GENOMIC DNA]</scope>
    <source>
        <strain evidence="5 6">IO3-P2-C2</strain>
    </source>
</reference>
<evidence type="ECO:0000256" key="1">
    <source>
        <dbReference type="ARBA" id="ARBA00023015"/>
    </source>
</evidence>
<dbReference type="EMBL" id="NPMS01000006">
    <property type="protein sequence ID" value="OZU88021.1"/>
    <property type="molecule type" value="Genomic_DNA"/>
</dbReference>
<evidence type="ECO:0000259" key="4">
    <source>
        <dbReference type="PROSITE" id="PS50949"/>
    </source>
</evidence>
<sequence length="253" mass="29208">MNEKVKEVIMNPIDFDSGIPLKIQLRDIIRNKVTANELVDEHGKLATEHELMEQFNVSRVTVRSALQMLVDEGVIVRRRGSGTFLRTNHPENWVGRLMGFSETQKESGMEPGAEVLLKGNTKGLDVHIRDKLNVTEAWQLKRLRTSGNIPIAIEHAFFPTEYQNYFETENLASLAVYKYLEENKGIYLQDARQLISAINADKEEAGMLKIKENDALLYLERTTYTENNKPVEFLKAVYQPEYFQYLIKLSRRN</sequence>
<dbReference type="GO" id="GO:0045892">
    <property type="term" value="P:negative regulation of DNA-templated transcription"/>
    <property type="evidence" value="ECO:0007669"/>
    <property type="project" value="TreeGrafter"/>
</dbReference>
<keyword evidence="6" id="KW-1185">Reference proteome</keyword>
<dbReference type="InterPro" id="IPR036388">
    <property type="entry name" value="WH-like_DNA-bd_sf"/>
</dbReference>
<feature type="domain" description="HTH gntR-type" evidence="4">
    <location>
        <begin position="19"/>
        <end position="88"/>
    </location>
</feature>
<dbReference type="GO" id="GO:0003677">
    <property type="term" value="F:DNA binding"/>
    <property type="evidence" value="ECO:0007669"/>
    <property type="project" value="UniProtKB-KW"/>
</dbReference>
<dbReference type="OrthoDB" id="9815017at2"/>
<dbReference type="InterPro" id="IPR050679">
    <property type="entry name" value="Bact_HTH_transcr_reg"/>
</dbReference>
<dbReference type="RefSeq" id="WP_094886278.1">
    <property type="nucleotide sequence ID" value="NZ_NPMS01000006.1"/>
</dbReference>
<dbReference type="Gene3D" id="1.10.10.10">
    <property type="entry name" value="Winged helix-like DNA-binding domain superfamily/Winged helix DNA-binding domain"/>
    <property type="match status" value="1"/>
</dbReference>
<name>A0A265N892_9BACI</name>
<evidence type="ECO:0000256" key="2">
    <source>
        <dbReference type="ARBA" id="ARBA00023125"/>
    </source>
</evidence>
<keyword evidence="1" id="KW-0805">Transcription regulation</keyword>
<dbReference type="Pfam" id="PF07702">
    <property type="entry name" value="UTRA"/>
    <property type="match status" value="1"/>
</dbReference>
<dbReference type="AlphaFoldDB" id="A0A265N892"/>
<gene>
    <name evidence="5" type="ORF">CIL03_12855</name>
</gene>
<organism evidence="5 6">
    <name type="scientific">Virgibacillus indicus</name>
    <dbReference type="NCBI Taxonomy" id="2024554"/>
    <lineage>
        <taxon>Bacteria</taxon>
        <taxon>Bacillati</taxon>
        <taxon>Bacillota</taxon>
        <taxon>Bacilli</taxon>
        <taxon>Bacillales</taxon>
        <taxon>Bacillaceae</taxon>
        <taxon>Virgibacillus</taxon>
    </lineage>
</organism>
<keyword evidence="2" id="KW-0238">DNA-binding</keyword>
<evidence type="ECO:0000256" key="3">
    <source>
        <dbReference type="ARBA" id="ARBA00023163"/>
    </source>
</evidence>
<dbReference type="InterPro" id="IPR000524">
    <property type="entry name" value="Tscrpt_reg_HTH_GntR"/>
</dbReference>
<dbReference type="InterPro" id="IPR036390">
    <property type="entry name" value="WH_DNA-bd_sf"/>
</dbReference>
<dbReference type="GO" id="GO:0003700">
    <property type="term" value="F:DNA-binding transcription factor activity"/>
    <property type="evidence" value="ECO:0007669"/>
    <property type="project" value="InterPro"/>
</dbReference>
<dbReference type="SUPFAM" id="SSF64288">
    <property type="entry name" value="Chorismate lyase-like"/>
    <property type="match status" value="1"/>
</dbReference>